<sequence>MARNTIYVLGAGASYEIGLPVGNKLKDDISRILQMKFEFGSFSNGNYELYQALRLHTDNNNDETNLYIKECRHISDNMPLAISIDNFIDSERGNDKLALCGKIAIVDAILAAEKQSQLYFDKFGNDRKINFSYLENTWYLPFFRTLTENCRAADLPERFSGITLIIFNYDRCIEHFLIQALISYYRLPENEAADIISNLNIIHPYGTVGSLPWQDQTSSTRIDYGGDIQSNQLIKYAQRIRTFTEGAHSEQMGRLKSNMKYSERLVFLGFAFHRLNMQLLMGDSNERYENPAPIDCFATAFEASKNDQNSISASIKHLFKSEIRINIENTTCAQLFKDNSRSLGYE</sequence>
<accession>A0A3B0XCX0</accession>
<evidence type="ECO:0008006" key="2">
    <source>
        <dbReference type="Google" id="ProtNLM"/>
    </source>
</evidence>
<reference evidence="1" key="1">
    <citation type="submission" date="2018-06" db="EMBL/GenBank/DDBJ databases">
        <authorList>
            <person name="Zhirakovskaya E."/>
        </authorList>
    </citation>
    <scope>NUCLEOTIDE SEQUENCE</scope>
</reference>
<name>A0A3B0XCX0_9ZZZZ</name>
<gene>
    <name evidence="1" type="ORF">MNBD_GAMMA06-862</name>
</gene>
<organism evidence="1">
    <name type="scientific">hydrothermal vent metagenome</name>
    <dbReference type="NCBI Taxonomy" id="652676"/>
    <lineage>
        <taxon>unclassified sequences</taxon>
        <taxon>metagenomes</taxon>
        <taxon>ecological metagenomes</taxon>
    </lineage>
</organism>
<dbReference type="EMBL" id="UOFD01000077">
    <property type="protein sequence ID" value="VAW54456.1"/>
    <property type="molecule type" value="Genomic_DNA"/>
</dbReference>
<proteinExistence type="predicted"/>
<evidence type="ECO:0000313" key="1">
    <source>
        <dbReference type="EMBL" id="VAW54456.1"/>
    </source>
</evidence>
<dbReference type="AlphaFoldDB" id="A0A3B0XCX0"/>
<protein>
    <recommendedName>
        <fullName evidence="2">SIR2-like domain-containing protein</fullName>
    </recommendedName>
</protein>